<dbReference type="InterPro" id="IPR025166">
    <property type="entry name" value="Integrase_DNA_bind_dom"/>
</dbReference>
<evidence type="ECO:0000313" key="7">
    <source>
        <dbReference type="Proteomes" id="UP000614287"/>
    </source>
</evidence>
<dbReference type="InterPro" id="IPR050808">
    <property type="entry name" value="Phage_Integrase"/>
</dbReference>
<keyword evidence="2" id="KW-0229">DNA integration</keyword>
<dbReference type="InterPro" id="IPR053876">
    <property type="entry name" value="Phage_int_M"/>
</dbReference>
<keyword evidence="3" id="KW-0238">DNA-binding</keyword>
<dbReference type="SUPFAM" id="SSF56349">
    <property type="entry name" value="DNA breaking-rejoining enzymes"/>
    <property type="match status" value="1"/>
</dbReference>
<comment type="caution">
    <text evidence="6">The sequence shown here is derived from an EMBL/GenBank/DDBJ whole genome shotgun (WGS) entry which is preliminary data.</text>
</comment>
<dbReference type="Gene3D" id="1.10.150.130">
    <property type="match status" value="1"/>
</dbReference>
<dbReference type="PROSITE" id="PS51898">
    <property type="entry name" value="TYR_RECOMBINASE"/>
    <property type="match status" value="1"/>
</dbReference>
<dbReference type="Pfam" id="PF22022">
    <property type="entry name" value="Phage_int_M"/>
    <property type="match status" value="1"/>
</dbReference>
<accession>A0A8J3CP28</accession>
<dbReference type="CDD" id="cd00801">
    <property type="entry name" value="INT_P4_C"/>
    <property type="match status" value="1"/>
</dbReference>
<evidence type="ECO:0000256" key="1">
    <source>
        <dbReference type="ARBA" id="ARBA00008857"/>
    </source>
</evidence>
<dbReference type="GO" id="GO:0003677">
    <property type="term" value="F:DNA binding"/>
    <property type="evidence" value="ECO:0007669"/>
    <property type="project" value="UniProtKB-KW"/>
</dbReference>
<dbReference type="PANTHER" id="PTHR30629:SF2">
    <property type="entry name" value="PROPHAGE INTEGRASE INTS-RELATED"/>
    <property type="match status" value="1"/>
</dbReference>
<dbReference type="PANTHER" id="PTHR30629">
    <property type="entry name" value="PROPHAGE INTEGRASE"/>
    <property type="match status" value="1"/>
</dbReference>
<dbReference type="InterPro" id="IPR013762">
    <property type="entry name" value="Integrase-like_cat_sf"/>
</dbReference>
<dbReference type="InterPro" id="IPR011010">
    <property type="entry name" value="DNA_brk_join_enz"/>
</dbReference>
<comment type="similarity">
    <text evidence="1">Belongs to the 'phage' integrase family.</text>
</comment>
<dbReference type="InterPro" id="IPR002104">
    <property type="entry name" value="Integrase_catalytic"/>
</dbReference>
<dbReference type="Gene3D" id="3.30.160.390">
    <property type="entry name" value="Integrase, DNA-binding domain"/>
    <property type="match status" value="1"/>
</dbReference>
<evidence type="ECO:0000256" key="3">
    <source>
        <dbReference type="ARBA" id="ARBA00023125"/>
    </source>
</evidence>
<dbReference type="GO" id="GO:0006310">
    <property type="term" value="P:DNA recombination"/>
    <property type="evidence" value="ECO:0007669"/>
    <property type="project" value="UniProtKB-KW"/>
</dbReference>
<dbReference type="GO" id="GO:0015074">
    <property type="term" value="P:DNA integration"/>
    <property type="evidence" value="ECO:0007669"/>
    <property type="project" value="UniProtKB-KW"/>
</dbReference>
<feature type="domain" description="Tyr recombinase" evidence="5">
    <location>
        <begin position="204"/>
        <end position="382"/>
    </location>
</feature>
<dbReference type="Proteomes" id="UP000614287">
    <property type="component" value="Unassembled WGS sequence"/>
</dbReference>
<gene>
    <name evidence="6" type="ORF">GCM10009007_20700</name>
</gene>
<dbReference type="AlphaFoldDB" id="A0A8J3CP28"/>
<dbReference type="Pfam" id="PF00589">
    <property type="entry name" value="Phage_integrase"/>
    <property type="match status" value="1"/>
</dbReference>
<evidence type="ECO:0000259" key="5">
    <source>
        <dbReference type="PROSITE" id="PS51898"/>
    </source>
</evidence>
<name>A0A8J3CP28_9BURK</name>
<dbReference type="InterPro" id="IPR038488">
    <property type="entry name" value="Integrase_DNA-bd_sf"/>
</dbReference>
<dbReference type="InterPro" id="IPR010998">
    <property type="entry name" value="Integrase_recombinase_N"/>
</dbReference>
<reference evidence="6" key="2">
    <citation type="submission" date="2020-09" db="EMBL/GenBank/DDBJ databases">
        <authorList>
            <person name="Sun Q."/>
            <person name="Kim S."/>
        </authorList>
    </citation>
    <scope>NUCLEOTIDE SEQUENCE</scope>
    <source>
        <strain evidence="6">KCTC 32501</strain>
    </source>
</reference>
<dbReference type="Pfam" id="PF13356">
    <property type="entry name" value="Arm-DNA-bind_3"/>
    <property type="match status" value="1"/>
</dbReference>
<evidence type="ECO:0000256" key="2">
    <source>
        <dbReference type="ARBA" id="ARBA00022908"/>
    </source>
</evidence>
<keyword evidence="7" id="KW-1185">Reference proteome</keyword>
<sequence>MLTDRSIKGFKPNPNKQFKKYDGDGLFMIVTPAGGKLWRFRYLLNQKDNTIALGKYPEVSLLDARLKRDDCARLIAEGKDPADYKKSHFKFDPSDVSDAPSFEAVALEWFEKNRSNWSEGYAFRTRRIIFEDLAAKLHKPINQIESPDVLHCLDSIDDRGTTETAIRARALASRIFRYGVARGYCKTDPAAVLVGAIIPKPVVSMAAIIEPKAVGRLLRNISKYDGFIVRHYLRFVAYVFLRPTEARLLEWTEIDWDKKLIEIPAEKMKMGLPLLVPMSDQVIALLTAMKAVTGRYKYVFASKVKANRSISDATALKALRLMGYKADEIVVHGFRSTASTNLYESRLWRGEVIERQLAHVEKNKVTKAYNRALYIEERTEMMQWYANYLDDLMADQVKSAEPKSVPIEPQTVVDEPSLAEIKERAELARLTAKYMAGVSQPQPVAEVV</sequence>
<evidence type="ECO:0000256" key="4">
    <source>
        <dbReference type="ARBA" id="ARBA00023172"/>
    </source>
</evidence>
<protein>
    <submittedName>
        <fullName evidence="6">Integrase</fullName>
    </submittedName>
</protein>
<organism evidence="6 7">
    <name type="scientific">Formosimonas limnophila</name>
    <dbReference type="NCBI Taxonomy" id="1384487"/>
    <lineage>
        <taxon>Bacteria</taxon>
        <taxon>Pseudomonadati</taxon>
        <taxon>Pseudomonadota</taxon>
        <taxon>Betaproteobacteria</taxon>
        <taxon>Burkholderiales</taxon>
        <taxon>Burkholderiaceae</taxon>
        <taxon>Formosimonas</taxon>
    </lineage>
</organism>
<dbReference type="Gene3D" id="1.10.443.10">
    <property type="entry name" value="Intergrase catalytic core"/>
    <property type="match status" value="1"/>
</dbReference>
<dbReference type="EMBL" id="BMZG01000015">
    <property type="protein sequence ID" value="GHA79560.1"/>
    <property type="molecule type" value="Genomic_DNA"/>
</dbReference>
<evidence type="ECO:0000313" key="6">
    <source>
        <dbReference type="EMBL" id="GHA79560.1"/>
    </source>
</evidence>
<reference evidence="6" key="1">
    <citation type="journal article" date="2014" name="Int. J. Syst. Evol. Microbiol.">
        <title>Complete genome sequence of Corynebacterium casei LMG S-19264T (=DSM 44701T), isolated from a smear-ripened cheese.</title>
        <authorList>
            <consortium name="US DOE Joint Genome Institute (JGI-PGF)"/>
            <person name="Walter F."/>
            <person name="Albersmeier A."/>
            <person name="Kalinowski J."/>
            <person name="Ruckert C."/>
        </authorList>
    </citation>
    <scope>NUCLEOTIDE SEQUENCE</scope>
    <source>
        <strain evidence="6">KCTC 32501</strain>
    </source>
</reference>
<keyword evidence="4" id="KW-0233">DNA recombination</keyword>
<proteinExistence type="inferred from homology"/>